<evidence type="ECO:0000313" key="3">
    <source>
        <dbReference type="EMBL" id="NEU04666.1"/>
    </source>
</evidence>
<dbReference type="EMBL" id="JAAGPU010000011">
    <property type="protein sequence ID" value="NEU04666.1"/>
    <property type="molecule type" value="Genomic_DNA"/>
</dbReference>
<accession>A0A6M0H1Q3</accession>
<evidence type="ECO:0000256" key="1">
    <source>
        <dbReference type="ARBA" id="ARBA00022729"/>
    </source>
</evidence>
<gene>
    <name evidence="3" type="ORF">G3M99_07265</name>
</gene>
<keyword evidence="1 2" id="KW-0732">Signal</keyword>
<evidence type="ECO:0000313" key="4">
    <source>
        <dbReference type="Proteomes" id="UP000481872"/>
    </source>
</evidence>
<dbReference type="RefSeq" id="WP_199869697.1">
    <property type="nucleotide sequence ID" value="NZ_JAAGPU010000011.1"/>
</dbReference>
<dbReference type="PANTHER" id="PTHR30032:SF8">
    <property type="entry name" value="GERMINATION-SPECIFIC N-ACETYLMURAMOYL-L-ALANINE AMIDASE"/>
    <property type="match status" value="1"/>
</dbReference>
<dbReference type="Pfam" id="PF04122">
    <property type="entry name" value="CW_binding_2"/>
    <property type="match status" value="3"/>
</dbReference>
<evidence type="ECO:0000256" key="2">
    <source>
        <dbReference type="SAM" id="SignalP"/>
    </source>
</evidence>
<dbReference type="Gene3D" id="3.40.50.12090">
    <property type="match status" value="2"/>
</dbReference>
<dbReference type="InterPro" id="IPR014755">
    <property type="entry name" value="Cu-Rt/internalin_Ig-like"/>
</dbReference>
<name>A0A6M0H1Q3_9CLOT</name>
<dbReference type="InterPro" id="IPR007253">
    <property type="entry name" value="Cell_wall-bd_2"/>
</dbReference>
<keyword evidence="4" id="KW-1185">Reference proteome</keyword>
<comment type="caution">
    <text evidence="3">The sequence shown here is derived from an EMBL/GenBank/DDBJ whole genome shotgun (WGS) entry which is preliminary data.</text>
</comment>
<protein>
    <submittedName>
        <fullName evidence="3">Cell wall-binding repeat-containing protein</fullName>
    </submittedName>
</protein>
<dbReference type="Proteomes" id="UP000481872">
    <property type="component" value="Unassembled WGS sequence"/>
</dbReference>
<reference evidence="3 4" key="1">
    <citation type="submission" date="2020-02" db="EMBL/GenBank/DDBJ databases">
        <title>Genome assembly of a novel Clostridium senegalense strain.</title>
        <authorList>
            <person name="Gupta T.B."/>
            <person name="Jauregui R."/>
            <person name="Maclean P."/>
            <person name="Nawarathana A."/>
            <person name="Brightwell G."/>
        </authorList>
    </citation>
    <scope>NUCLEOTIDE SEQUENCE [LARGE SCALE GENOMIC DNA]</scope>
    <source>
        <strain evidence="3 4">AGRFS4</strain>
    </source>
</reference>
<feature type="chain" id="PRO_5026741221" evidence="2">
    <location>
        <begin position="21"/>
        <end position="1368"/>
    </location>
</feature>
<organism evidence="3 4">
    <name type="scientific">Clostridium senegalense</name>
    <dbReference type="NCBI Taxonomy" id="1465809"/>
    <lineage>
        <taxon>Bacteria</taxon>
        <taxon>Bacillati</taxon>
        <taxon>Bacillota</taxon>
        <taxon>Clostridia</taxon>
        <taxon>Eubacteriales</taxon>
        <taxon>Clostridiaceae</taxon>
        <taxon>Clostridium</taxon>
    </lineage>
</organism>
<sequence>MKKSSRVVSTLLLGATVASASTGVFAVESKEIIKEKLAGETRFETAVEVSNKFGKADTVVLVNYTGIADALAATPLAKMKNAPILLTEAGSLTKATADQIAKLEAKKVIVIGGETAVSKNVVKQLEELKLDVERVAGEDRYATSEAVANEMGKDGKVEKVAVVNGIKGLADALSVAAPAAKEGMAIVLSDGTSVRAGQKVLDEAKTKYVIGGETVVTKELTEKLGAERLAGANRNATNAEVLNKFYDAKELDKVYVAKDGAAKENQLVDALAAGPLAGKEGNPLVLAGSELDKAQEAYLKDRIAKSLVEVGEGINQNTVSAIVKALTVKEETPNENSEVTGVEVLNANQIEVKFSKAVDKDSAEEISNYEIKKDENGQKLIPDNSNAKAEVQEDGKTVIITLPQDYLAEDAKFFNQETIRVKIENVMTENKGEVFDKYENKKVKFFDNTLPELKEVKQVGPADFDLVFSEPVTAKSASEIVSATRIDNGAYSFKAETRVNNSTLKSNVVRISTSTDVEEGTHTLTIKENKIYDYAGLKLEAVEKKFEAKESKEDLTASVYKTSSDTVTVQFNKEVENAETVGEDANSNVKYYLDYENKDYVADKAEMKNGKLEISFDREISTGDHKILVVYGNEKKDKIQDLWENELATKEIAFTVAKDTVAPTATVSYNKDDKKIEIKYSKKVEKSEAEKGSNYILKDEKGNIKSIESKLERKNGNQLIYRIDAKNLSGKYTLTIKGDKIHDTSVEKNAVKEEIFKLDTLDSKAPLVTSVRYGGDKVTNFNKIYVEFSEDMKTEGEGSILDETLYNLSYKDDKNESINKTLNEIEDAKIELNGNNSVIITLPDALQNGKISEGSDKIEIKSIPEVKIGRVCDANGNFAKLNGIEIAEGKDNSKFVVTNANGIVAKADSEIELINGSQIDDADALEKGCNVNSIDKNKVELYVIGNVSSVVGDSIKITDSTEKTLVNKCTEAKHNVVSLKVQEGQYIQATKLTLKFENKVELEKIIDNTNKLKFEAGALTTAIGTDSAEFAPELKYGKEADKKVVKYEDDSAKIFVDGNNVATKVQFTLTTAVQGVNPDTFAVDGYTVKTVTGNGTNVITLNLDKNGYCTEVDGEADINVDLVNPIFNTNGDKTESIDQFQIERVVKEMQLSDKKDAIEGTQQVSKVKIDNIATENGDILVGDTIVGLTKETEDDATKVAEKIRAAVSADAKSVWNVAIDGTNLDTLVFTAKTPAKNVEKIVDCKSTGVVVTETIETEGKETIAAVANHGTLTVNKVPNAGSKLVVGDKIVEFKSENKDNKAEVIVVSESTTIDEVATKIQAIVNTTEIEAVQGTDANNKNQIELTQINVDANIDVKFPTGVMSFSVK</sequence>
<feature type="signal peptide" evidence="2">
    <location>
        <begin position="1"/>
        <end position="20"/>
    </location>
</feature>
<dbReference type="Gene3D" id="2.60.40.1220">
    <property type="match status" value="3"/>
</dbReference>
<dbReference type="InterPro" id="IPR051922">
    <property type="entry name" value="Bact_Sporulation_Assoc"/>
</dbReference>
<proteinExistence type="predicted"/>
<dbReference type="PANTHER" id="PTHR30032">
    <property type="entry name" value="N-ACETYLMURAMOYL-L-ALANINE AMIDASE-RELATED"/>
    <property type="match status" value="1"/>
</dbReference>